<proteinExistence type="predicted"/>
<evidence type="ECO:0000313" key="3">
    <source>
        <dbReference type="EMBL" id="TYL70012.1"/>
    </source>
</evidence>
<comment type="caution">
    <text evidence="3">The sequence shown here is derived from an EMBL/GenBank/DDBJ whole genome shotgun (WGS) entry which is preliminary data.</text>
</comment>
<protein>
    <submittedName>
        <fullName evidence="3">IS1634 family transposase</fullName>
    </submittedName>
</protein>
<sequence>MFLRSNRRFKDGKEHRYWNIVENRRCASGKVVQRQVLYLGEIGDGQHDDWSRAIEAFDEDVQRHTQLSLFSADRELPRQAEGYGVQVRLDAMELHRPRQWGACWLSCELYEQLGLDQFWAARLRPSREGTSWCDILQTLVCYRLIDPGSEWRLHRQWFEQSAMADLLGADFMLAEKNALYRCLDKLLPHKQALFSHLRQRWADLFGAKFEVLLYDLTSTYFESAPPDDDNDKRRFGYSRDKRSDCVQVVIALIVTPDGFPLAYEVLPGNTADSTTLRGFLHKIETQYGKAQRIWVMDRGIPTEAVLAEMRQADPPVSYLVGTPKGRLSKLEKALLDKPWQAVREGVDVKLLPQDQETYVLAQSRARIHKERAMRRRKLRWLWSRLKQIANMKLTRKEFLMKLGAARSKARAAWRLIDIDIAPSGTAFSFTLNREKLRQVRRHEGRYLLRTNLGDRDPADLWQLYIQLTEVEAAFKNLKDDLQLRPIYHQVEHRVEAHIFVAFLAYCLHVTLRARLKPLAPGLTSRAALDKMAAVQMLDVHFPTTDGRTLILSRYTELNADQKLLLKQLKLDLPPQPPPRISSSQRSDRPPGPAL</sequence>
<gene>
    <name evidence="3" type="ORF">FXB38_42115</name>
</gene>
<dbReference type="AlphaFoldDB" id="A0A5S4VSX7"/>
<evidence type="ECO:0000256" key="1">
    <source>
        <dbReference type="SAM" id="MobiDB-lite"/>
    </source>
</evidence>
<dbReference type="Pfam" id="PF01609">
    <property type="entry name" value="DDE_Tnp_1"/>
    <property type="match status" value="1"/>
</dbReference>
<dbReference type="PANTHER" id="PTHR34614:SF2">
    <property type="entry name" value="TRANSPOSASE IS4-LIKE DOMAIN-CONTAINING PROTEIN"/>
    <property type="match status" value="1"/>
</dbReference>
<dbReference type="NCBIfam" id="NF033559">
    <property type="entry name" value="transpos_IS1634"/>
    <property type="match status" value="1"/>
</dbReference>
<accession>A0A5S4VSX7</accession>
<name>A0A5S4VSX7_9BRAD</name>
<dbReference type="SUPFAM" id="SSF53098">
    <property type="entry name" value="Ribonuclease H-like"/>
    <property type="match status" value="1"/>
</dbReference>
<dbReference type="EMBL" id="VSSR01000154">
    <property type="protein sequence ID" value="TYL70012.1"/>
    <property type="molecule type" value="Genomic_DNA"/>
</dbReference>
<dbReference type="InterPro" id="IPR047654">
    <property type="entry name" value="IS1634_transpos"/>
</dbReference>
<evidence type="ECO:0000313" key="4">
    <source>
        <dbReference type="Proteomes" id="UP000324853"/>
    </source>
</evidence>
<dbReference type="GO" id="GO:0004803">
    <property type="term" value="F:transposase activity"/>
    <property type="evidence" value="ECO:0007669"/>
    <property type="project" value="InterPro"/>
</dbReference>
<evidence type="ECO:0000259" key="2">
    <source>
        <dbReference type="Pfam" id="PF01609"/>
    </source>
</evidence>
<reference evidence="3 4" key="1">
    <citation type="submission" date="2019-08" db="EMBL/GenBank/DDBJ databases">
        <title>Bradyrhizobium hipponensis sp. nov., a rhizobium isolated from a Lupinus angustifolius root nodule in Tunisia.</title>
        <authorList>
            <person name="Off K."/>
            <person name="Rejili M."/>
            <person name="Mars M."/>
            <person name="Brachmann A."/>
            <person name="Marin M."/>
        </authorList>
    </citation>
    <scope>NUCLEOTIDE SEQUENCE [LARGE SCALE GENOMIC DNA]</scope>
    <source>
        <strain evidence="3 4">CTAW11</strain>
    </source>
</reference>
<dbReference type="GO" id="GO:0006313">
    <property type="term" value="P:DNA transposition"/>
    <property type="evidence" value="ECO:0007669"/>
    <property type="project" value="InterPro"/>
</dbReference>
<feature type="domain" description="Transposase IS4-like" evidence="2">
    <location>
        <begin position="212"/>
        <end position="507"/>
    </location>
</feature>
<keyword evidence="4" id="KW-1185">Reference proteome</keyword>
<dbReference type="PANTHER" id="PTHR34614">
    <property type="match status" value="1"/>
</dbReference>
<dbReference type="RefSeq" id="WP_148756719.1">
    <property type="nucleotide sequence ID" value="NZ_VSSR01000154.1"/>
</dbReference>
<organism evidence="3 4">
    <name type="scientific">Bradyrhizobium cytisi</name>
    <dbReference type="NCBI Taxonomy" id="515489"/>
    <lineage>
        <taxon>Bacteria</taxon>
        <taxon>Pseudomonadati</taxon>
        <taxon>Pseudomonadota</taxon>
        <taxon>Alphaproteobacteria</taxon>
        <taxon>Hyphomicrobiales</taxon>
        <taxon>Nitrobacteraceae</taxon>
        <taxon>Bradyrhizobium</taxon>
    </lineage>
</organism>
<dbReference type="InterPro" id="IPR002559">
    <property type="entry name" value="Transposase_11"/>
</dbReference>
<feature type="region of interest" description="Disordered" evidence="1">
    <location>
        <begin position="571"/>
        <end position="594"/>
    </location>
</feature>
<dbReference type="GO" id="GO:0003677">
    <property type="term" value="F:DNA binding"/>
    <property type="evidence" value="ECO:0007669"/>
    <property type="project" value="InterPro"/>
</dbReference>
<dbReference type="Proteomes" id="UP000324853">
    <property type="component" value="Unassembled WGS sequence"/>
</dbReference>
<dbReference type="OrthoDB" id="8257391at2"/>
<dbReference type="InterPro" id="IPR012337">
    <property type="entry name" value="RNaseH-like_sf"/>
</dbReference>